<name>A0A6J8ES83_MYTCO</name>
<evidence type="ECO:0000259" key="4">
    <source>
        <dbReference type="PROSITE" id="PS50948"/>
    </source>
</evidence>
<dbReference type="InterPro" id="IPR003609">
    <property type="entry name" value="Pan_app"/>
</dbReference>
<dbReference type="Pfam" id="PF00024">
    <property type="entry name" value="PAN_1"/>
    <property type="match status" value="1"/>
</dbReference>
<dbReference type="PANTHER" id="PTHR22803">
    <property type="entry name" value="MANNOSE, PHOSPHOLIPASE, LECTIN RECEPTOR RELATED"/>
    <property type="match status" value="1"/>
</dbReference>
<dbReference type="InterPro" id="IPR001304">
    <property type="entry name" value="C-type_lectin-like"/>
</dbReference>
<dbReference type="SUPFAM" id="SSF57414">
    <property type="entry name" value="Hairpin loop containing domain-like"/>
    <property type="match status" value="1"/>
</dbReference>
<dbReference type="CDD" id="cd00037">
    <property type="entry name" value="CLECT"/>
    <property type="match status" value="1"/>
</dbReference>
<proteinExistence type="predicted"/>
<keyword evidence="2" id="KW-0732">Signal</keyword>
<protein>
    <recommendedName>
        <fullName evidence="7">C-type lectin domain-containing protein</fullName>
    </recommendedName>
</protein>
<keyword evidence="6" id="KW-1185">Reference proteome</keyword>
<evidence type="ECO:0000256" key="2">
    <source>
        <dbReference type="SAM" id="SignalP"/>
    </source>
</evidence>
<reference evidence="5 6" key="1">
    <citation type="submission" date="2020-06" db="EMBL/GenBank/DDBJ databases">
        <authorList>
            <person name="Li R."/>
            <person name="Bekaert M."/>
        </authorList>
    </citation>
    <scope>NUCLEOTIDE SEQUENCE [LARGE SCALE GENOMIC DNA]</scope>
    <source>
        <strain evidence="6">wild</strain>
    </source>
</reference>
<dbReference type="AlphaFoldDB" id="A0A6J8ES83"/>
<feature type="chain" id="PRO_5026750495" description="C-type lectin domain-containing protein" evidence="2">
    <location>
        <begin position="23"/>
        <end position="227"/>
    </location>
</feature>
<dbReference type="InterPro" id="IPR016186">
    <property type="entry name" value="C-type_lectin-like/link_sf"/>
</dbReference>
<dbReference type="InterPro" id="IPR018378">
    <property type="entry name" value="C-type_lectin_CS"/>
</dbReference>
<feature type="signal peptide" evidence="2">
    <location>
        <begin position="1"/>
        <end position="22"/>
    </location>
</feature>
<accession>A0A6J8ES83</accession>
<dbReference type="PROSITE" id="PS50041">
    <property type="entry name" value="C_TYPE_LECTIN_2"/>
    <property type="match status" value="1"/>
</dbReference>
<feature type="domain" description="Apple" evidence="4">
    <location>
        <begin position="18"/>
        <end position="100"/>
    </location>
</feature>
<feature type="domain" description="C-type lectin" evidence="3">
    <location>
        <begin position="107"/>
        <end position="225"/>
    </location>
</feature>
<evidence type="ECO:0008006" key="7">
    <source>
        <dbReference type="Google" id="ProtNLM"/>
    </source>
</evidence>
<dbReference type="Pfam" id="PF00059">
    <property type="entry name" value="Lectin_C"/>
    <property type="match status" value="1"/>
</dbReference>
<evidence type="ECO:0000313" key="5">
    <source>
        <dbReference type="EMBL" id="CAC5422335.1"/>
    </source>
</evidence>
<dbReference type="Proteomes" id="UP000507470">
    <property type="component" value="Unassembled WGS sequence"/>
</dbReference>
<dbReference type="PROSITE" id="PS00615">
    <property type="entry name" value="C_TYPE_LECTIN_1"/>
    <property type="match status" value="1"/>
</dbReference>
<gene>
    <name evidence="5" type="ORF">MCOR_54389</name>
</gene>
<dbReference type="InterPro" id="IPR050111">
    <property type="entry name" value="C-type_lectin/snaclec_domain"/>
</dbReference>
<dbReference type="SUPFAM" id="SSF56436">
    <property type="entry name" value="C-type lectin-like"/>
    <property type="match status" value="1"/>
</dbReference>
<dbReference type="PROSITE" id="PS50948">
    <property type="entry name" value="PAN"/>
    <property type="match status" value="1"/>
</dbReference>
<dbReference type="Gene3D" id="3.10.100.10">
    <property type="entry name" value="Mannose-Binding Protein A, subunit A"/>
    <property type="match status" value="1"/>
</dbReference>
<dbReference type="SMART" id="SM00034">
    <property type="entry name" value="CLECT"/>
    <property type="match status" value="1"/>
</dbReference>
<organism evidence="5 6">
    <name type="scientific">Mytilus coruscus</name>
    <name type="common">Sea mussel</name>
    <dbReference type="NCBI Taxonomy" id="42192"/>
    <lineage>
        <taxon>Eukaryota</taxon>
        <taxon>Metazoa</taxon>
        <taxon>Spiralia</taxon>
        <taxon>Lophotrochozoa</taxon>
        <taxon>Mollusca</taxon>
        <taxon>Bivalvia</taxon>
        <taxon>Autobranchia</taxon>
        <taxon>Pteriomorphia</taxon>
        <taxon>Mytilida</taxon>
        <taxon>Mytiloidea</taxon>
        <taxon>Mytilidae</taxon>
        <taxon>Mytilinae</taxon>
        <taxon>Mytilus</taxon>
    </lineage>
</organism>
<sequence length="227" mass="25859">MKFALHISFLPVVLIIFSTGSTKRFTLTHDQKYLETFLKNNSAPSTIECAIQCLKTSLCTFYSYNNVGEICLIHSSDDNMAQMSMQTDSKWGIYEPDKACPNDWDLFQSFCYYFSVDERKWTGSKTSCQSQDSMLAEVTSTEQLHFLTTKAVEYGSKLYFLGGSDIVTEGDWIWTTSQTNFTVMNWISGAPNNLNGKEHCLTMRKAIGYQWNDVNCATKATYICQRP</sequence>
<evidence type="ECO:0000256" key="1">
    <source>
        <dbReference type="ARBA" id="ARBA00023157"/>
    </source>
</evidence>
<dbReference type="InterPro" id="IPR016187">
    <property type="entry name" value="CTDL_fold"/>
</dbReference>
<evidence type="ECO:0000259" key="3">
    <source>
        <dbReference type="PROSITE" id="PS50041"/>
    </source>
</evidence>
<evidence type="ECO:0000313" key="6">
    <source>
        <dbReference type="Proteomes" id="UP000507470"/>
    </source>
</evidence>
<keyword evidence="1" id="KW-1015">Disulfide bond</keyword>
<dbReference type="Gene3D" id="3.50.4.10">
    <property type="entry name" value="Hepatocyte Growth Factor"/>
    <property type="match status" value="1"/>
</dbReference>
<dbReference type="OrthoDB" id="6285913at2759"/>
<dbReference type="EMBL" id="CACVKT020009547">
    <property type="protein sequence ID" value="CAC5422335.1"/>
    <property type="molecule type" value="Genomic_DNA"/>
</dbReference>